<sequence length="273" mass="30280">MIAAAAAKEDPLCKPWKATWSKKHHPQLAQYNHKADRSWMPRLLKLGLLALGHASYHVTVTPPNAPPKGSEKARFGGDVLARKVVLKAIVPIEVISILGLLIPTLYQAATTLALLPPSDLIYSSSATQHFNSLPKPFLAGIVLQLLAGIIRLSCYRALGRLFTFELSIRTEHKLVTSGPYSIVRHPSYVGTFCAQTGMLLCTFGPGGWLYEAGWMSSGVMRTAAVMLGTWVVYLLTGMVRRTSSEDRMLKREFGKEWDMWARRVPYKMIPGVF</sequence>
<keyword evidence="4 5" id="KW-0472">Membrane</keyword>
<protein>
    <recommendedName>
        <fullName evidence="5">Protein-S-isoprenylcysteine O-methyltransferase</fullName>
        <ecNumber evidence="5">2.1.1.100</ecNumber>
    </recommendedName>
</protein>
<evidence type="ECO:0000256" key="1">
    <source>
        <dbReference type="ARBA" id="ARBA00004141"/>
    </source>
</evidence>
<dbReference type="OrthoDB" id="422086at2759"/>
<dbReference type="GO" id="GO:0032259">
    <property type="term" value="P:methylation"/>
    <property type="evidence" value="ECO:0007669"/>
    <property type="project" value="UniProtKB-KW"/>
</dbReference>
<evidence type="ECO:0000313" key="7">
    <source>
        <dbReference type="Proteomes" id="UP000298327"/>
    </source>
</evidence>
<keyword evidence="2 5" id="KW-0812">Transmembrane</keyword>
<dbReference type="Gene3D" id="1.20.120.1630">
    <property type="match status" value="1"/>
</dbReference>
<evidence type="ECO:0000256" key="5">
    <source>
        <dbReference type="RuleBase" id="RU362022"/>
    </source>
</evidence>
<organism evidence="6 7">
    <name type="scientific">Dentipellis fragilis</name>
    <dbReference type="NCBI Taxonomy" id="205917"/>
    <lineage>
        <taxon>Eukaryota</taxon>
        <taxon>Fungi</taxon>
        <taxon>Dikarya</taxon>
        <taxon>Basidiomycota</taxon>
        <taxon>Agaricomycotina</taxon>
        <taxon>Agaricomycetes</taxon>
        <taxon>Russulales</taxon>
        <taxon>Hericiaceae</taxon>
        <taxon>Dentipellis</taxon>
    </lineage>
</organism>
<feature type="transmembrane region" description="Helical" evidence="5">
    <location>
        <begin position="188"/>
        <end position="210"/>
    </location>
</feature>
<proteinExistence type="inferred from homology"/>
<evidence type="ECO:0000256" key="3">
    <source>
        <dbReference type="ARBA" id="ARBA00022989"/>
    </source>
</evidence>
<gene>
    <name evidence="6" type="ORF">EVG20_g8652</name>
</gene>
<feature type="transmembrane region" description="Helical" evidence="5">
    <location>
        <begin position="137"/>
        <end position="158"/>
    </location>
</feature>
<reference evidence="6 7" key="1">
    <citation type="submission" date="2019-02" db="EMBL/GenBank/DDBJ databases">
        <title>Genome sequencing of the rare red list fungi Dentipellis fragilis.</title>
        <authorList>
            <person name="Buettner E."/>
            <person name="Kellner H."/>
        </authorList>
    </citation>
    <scope>NUCLEOTIDE SEQUENCE [LARGE SCALE GENOMIC DNA]</scope>
    <source>
        <strain evidence="6 7">DSM 105465</strain>
    </source>
</reference>
<accession>A0A4Y9Y3V2</accession>
<feature type="transmembrane region" description="Helical" evidence="5">
    <location>
        <begin position="84"/>
        <end position="106"/>
    </location>
</feature>
<dbReference type="AlphaFoldDB" id="A0A4Y9Y3V2"/>
<dbReference type="Pfam" id="PF04140">
    <property type="entry name" value="ICMT"/>
    <property type="match status" value="1"/>
</dbReference>
<keyword evidence="5" id="KW-0949">S-adenosyl-L-methionine</keyword>
<evidence type="ECO:0000313" key="6">
    <source>
        <dbReference type="EMBL" id="TFY57156.1"/>
    </source>
</evidence>
<comment type="catalytic activity">
    <reaction evidence="5">
        <text>[protein]-C-terminal S-[(2E,6E)-farnesyl]-L-cysteine + S-adenosyl-L-methionine = [protein]-C-terminal S-[(2E,6E)-farnesyl]-L-cysteine methyl ester + S-adenosyl-L-homocysteine</text>
        <dbReference type="Rhea" id="RHEA:21672"/>
        <dbReference type="Rhea" id="RHEA-COMP:12125"/>
        <dbReference type="Rhea" id="RHEA-COMP:12126"/>
        <dbReference type="ChEBI" id="CHEBI:57856"/>
        <dbReference type="ChEBI" id="CHEBI:59789"/>
        <dbReference type="ChEBI" id="CHEBI:90510"/>
        <dbReference type="ChEBI" id="CHEBI:90511"/>
        <dbReference type="EC" id="2.1.1.100"/>
    </reaction>
</comment>
<comment type="similarity">
    <text evidence="5">Belongs to the class VI-like SAM-binding methyltransferase superfamily. Isoprenylcysteine carboxyl methyltransferase family.</text>
</comment>
<evidence type="ECO:0000256" key="2">
    <source>
        <dbReference type="ARBA" id="ARBA00022692"/>
    </source>
</evidence>
<keyword evidence="3 5" id="KW-1133">Transmembrane helix</keyword>
<dbReference type="PANTHER" id="PTHR12714:SF9">
    <property type="entry name" value="PROTEIN-S-ISOPRENYLCYSTEINE O-METHYLTRANSFERASE"/>
    <property type="match status" value="1"/>
</dbReference>
<dbReference type="GO" id="GO:0004671">
    <property type="term" value="F:protein C-terminal S-isoprenylcysteine carboxyl O-methyltransferase activity"/>
    <property type="evidence" value="ECO:0007669"/>
    <property type="project" value="UniProtKB-EC"/>
</dbReference>
<feature type="transmembrane region" description="Helical" evidence="5">
    <location>
        <begin position="222"/>
        <end position="239"/>
    </location>
</feature>
<name>A0A4Y9Y3V2_9AGAM</name>
<dbReference type="GO" id="GO:0005789">
    <property type="term" value="C:endoplasmic reticulum membrane"/>
    <property type="evidence" value="ECO:0007669"/>
    <property type="project" value="UniProtKB-SubCell"/>
</dbReference>
<dbReference type="InterPro" id="IPR007269">
    <property type="entry name" value="ICMT_MeTrfase"/>
</dbReference>
<dbReference type="Proteomes" id="UP000298327">
    <property type="component" value="Unassembled WGS sequence"/>
</dbReference>
<dbReference type="PANTHER" id="PTHR12714">
    <property type="entry name" value="PROTEIN-S ISOPRENYLCYSTEINE O-METHYLTRANSFERASE"/>
    <property type="match status" value="1"/>
</dbReference>
<comment type="caution">
    <text evidence="6">The sequence shown here is derived from an EMBL/GenBank/DDBJ whole genome shotgun (WGS) entry which is preliminary data.</text>
</comment>
<keyword evidence="5" id="KW-0808">Transferase</keyword>
<comment type="subcellular location">
    <subcellularLocation>
        <location evidence="5">Endoplasmic reticulum membrane</location>
        <topology evidence="5">Multi-pass membrane protein</topology>
    </subcellularLocation>
    <subcellularLocation>
        <location evidence="1">Membrane</location>
        <topology evidence="1">Multi-pass membrane protein</topology>
    </subcellularLocation>
</comment>
<keyword evidence="7" id="KW-1185">Reference proteome</keyword>
<dbReference type="EMBL" id="SEOQ01000771">
    <property type="protein sequence ID" value="TFY57156.1"/>
    <property type="molecule type" value="Genomic_DNA"/>
</dbReference>
<keyword evidence="5" id="KW-0489">Methyltransferase</keyword>
<keyword evidence="5" id="KW-0256">Endoplasmic reticulum</keyword>
<evidence type="ECO:0000256" key="4">
    <source>
        <dbReference type="ARBA" id="ARBA00023136"/>
    </source>
</evidence>
<dbReference type="STRING" id="205917.A0A4Y9Y3V2"/>
<dbReference type="EC" id="2.1.1.100" evidence="5"/>